<protein>
    <submittedName>
        <fullName evidence="1">Uncharacterized protein</fullName>
    </submittedName>
</protein>
<reference evidence="1" key="1">
    <citation type="submission" date="2018-02" db="EMBL/GenBank/DDBJ databases">
        <title>Rhizophora mucronata_Transcriptome.</title>
        <authorList>
            <person name="Meera S.P."/>
            <person name="Sreeshan A."/>
            <person name="Augustine A."/>
        </authorList>
    </citation>
    <scope>NUCLEOTIDE SEQUENCE</scope>
    <source>
        <tissue evidence="1">Leaf</tissue>
    </source>
</reference>
<organism evidence="1">
    <name type="scientific">Rhizophora mucronata</name>
    <name type="common">Asiatic mangrove</name>
    <dbReference type="NCBI Taxonomy" id="61149"/>
    <lineage>
        <taxon>Eukaryota</taxon>
        <taxon>Viridiplantae</taxon>
        <taxon>Streptophyta</taxon>
        <taxon>Embryophyta</taxon>
        <taxon>Tracheophyta</taxon>
        <taxon>Spermatophyta</taxon>
        <taxon>Magnoliopsida</taxon>
        <taxon>eudicotyledons</taxon>
        <taxon>Gunneridae</taxon>
        <taxon>Pentapetalae</taxon>
        <taxon>rosids</taxon>
        <taxon>fabids</taxon>
        <taxon>Malpighiales</taxon>
        <taxon>Rhizophoraceae</taxon>
        <taxon>Rhizophora</taxon>
    </lineage>
</organism>
<dbReference type="AlphaFoldDB" id="A0A2P2N8W8"/>
<accession>A0A2P2N8W8</accession>
<proteinExistence type="predicted"/>
<sequence>MNWQVLVVLCDDKLELQPNAAGYRAVVLG</sequence>
<dbReference type="EMBL" id="GGEC01058424">
    <property type="protein sequence ID" value="MBX38908.1"/>
    <property type="molecule type" value="Transcribed_RNA"/>
</dbReference>
<evidence type="ECO:0000313" key="1">
    <source>
        <dbReference type="EMBL" id="MBX38908.1"/>
    </source>
</evidence>
<name>A0A2P2N8W8_RHIMU</name>